<organism evidence="4 5">
    <name type="scientific">Lophiostoma macrostomum CBS 122681</name>
    <dbReference type="NCBI Taxonomy" id="1314788"/>
    <lineage>
        <taxon>Eukaryota</taxon>
        <taxon>Fungi</taxon>
        <taxon>Dikarya</taxon>
        <taxon>Ascomycota</taxon>
        <taxon>Pezizomycotina</taxon>
        <taxon>Dothideomycetes</taxon>
        <taxon>Pleosporomycetidae</taxon>
        <taxon>Pleosporales</taxon>
        <taxon>Lophiostomataceae</taxon>
        <taxon>Lophiostoma</taxon>
    </lineage>
</organism>
<dbReference type="GO" id="GO:0000724">
    <property type="term" value="P:double-strand break repair via homologous recombination"/>
    <property type="evidence" value="ECO:0007669"/>
    <property type="project" value="TreeGrafter"/>
</dbReference>
<dbReference type="GO" id="GO:0000400">
    <property type="term" value="F:four-way junction DNA binding"/>
    <property type="evidence" value="ECO:0007669"/>
    <property type="project" value="TreeGrafter"/>
</dbReference>
<feature type="compositionally biased region" description="Acidic residues" evidence="3">
    <location>
        <begin position="232"/>
        <end position="251"/>
    </location>
</feature>
<evidence type="ECO:0000256" key="2">
    <source>
        <dbReference type="ARBA" id="ARBA00023242"/>
    </source>
</evidence>
<keyword evidence="5" id="KW-1185">Reference proteome</keyword>
<dbReference type="Proteomes" id="UP000799324">
    <property type="component" value="Unassembled WGS sequence"/>
</dbReference>
<dbReference type="GO" id="GO:0008094">
    <property type="term" value="F:ATP-dependent activity, acting on DNA"/>
    <property type="evidence" value="ECO:0007669"/>
    <property type="project" value="TreeGrafter"/>
</dbReference>
<feature type="region of interest" description="Disordered" evidence="3">
    <location>
        <begin position="187"/>
        <end position="286"/>
    </location>
</feature>
<name>A0A6A6T8R2_9PLEO</name>
<evidence type="ECO:0000256" key="1">
    <source>
        <dbReference type="ARBA" id="ARBA00004123"/>
    </source>
</evidence>
<dbReference type="GO" id="GO:0005657">
    <property type="term" value="C:replication fork"/>
    <property type="evidence" value="ECO:0007669"/>
    <property type="project" value="TreeGrafter"/>
</dbReference>
<evidence type="ECO:0000256" key="3">
    <source>
        <dbReference type="SAM" id="MobiDB-lite"/>
    </source>
</evidence>
<dbReference type="OrthoDB" id="336321at2759"/>
<accession>A0A6A6T8R2</accession>
<evidence type="ECO:0000313" key="5">
    <source>
        <dbReference type="Proteomes" id="UP000799324"/>
    </source>
</evidence>
<dbReference type="EMBL" id="MU004339">
    <property type="protein sequence ID" value="KAF2656236.1"/>
    <property type="molecule type" value="Genomic_DNA"/>
</dbReference>
<dbReference type="GO" id="GO:0003697">
    <property type="term" value="F:single-stranded DNA binding"/>
    <property type="evidence" value="ECO:0007669"/>
    <property type="project" value="TreeGrafter"/>
</dbReference>
<keyword evidence="2" id="KW-0539">Nucleus</keyword>
<evidence type="ECO:0008006" key="6">
    <source>
        <dbReference type="Google" id="ProtNLM"/>
    </source>
</evidence>
<dbReference type="GO" id="GO:0007131">
    <property type="term" value="P:reciprocal meiotic recombination"/>
    <property type="evidence" value="ECO:0007669"/>
    <property type="project" value="TreeGrafter"/>
</dbReference>
<feature type="compositionally biased region" description="Basic and acidic residues" evidence="3">
    <location>
        <begin position="187"/>
        <end position="222"/>
    </location>
</feature>
<evidence type="ECO:0000313" key="4">
    <source>
        <dbReference type="EMBL" id="KAF2656236.1"/>
    </source>
</evidence>
<gene>
    <name evidence="4" type="ORF">K491DRAFT_715616</name>
</gene>
<comment type="subcellular location">
    <subcellularLocation>
        <location evidence="1">Nucleus</location>
    </subcellularLocation>
</comment>
<protein>
    <recommendedName>
        <fullName evidence="6">DNA recombination and repair protein Rad51-like C-terminal domain-containing protein</fullName>
    </recommendedName>
</protein>
<dbReference type="GO" id="GO:0033063">
    <property type="term" value="C:Rad51B-Rad51C-Rad51D-XRCC2 complex"/>
    <property type="evidence" value="ECO:0007669"/>
    <property type="project" value="TreeGrafter"/>
</dbReference>
<feature type="region of interest" description="Disordered" evidence="3">
    <location>
        <begin position="348"/>
        <end position="377"/>
    </location>
</feature>
<dbReference type="GO" id="GO:0042148">
    <property type="term" value="P:DNA strand invasion"/>
    <property type="evidence" value="ECO:0007669"/>
    <property type="project" value="TreeGrafter"/>
</dbReference>
<dbReference type="PANTHER" id="PTHR46457:SF1">
    <property type="entry name" value="DNA REPAIR PROTEIN RAD51 HOMOLOG 4"/>
    <property type="match status" value="1"/>
</dbReference>
<dbReference type="InterPro" id="IPR027417">
    <property type="entry name" value="P-loop_NTPase"/>
</dbReference>
<dbReference type="GO" id="GO:0005815">
    <property type="term" value="C:microtubule organizing center"/>
    <property type="evidence" value="ECO:0007669"/>
    <property type="project" value="TreeGrafter"/>
</dbReference>
<dbReference type="Gene3D" id="3.40.50.300">
    <property type="entry name" value="P-loop containing nucleotide triphosphate hydrolases"/>
    <property type="match status" value="1"/>
</dbReference>
<dbReference type="AlphaFoldDB" id="A0A6A6T8R2"/>
<dbReference type="PANTHER" id="PTHR46457">
    <property type="entry name" value="DNA REPAIR PROTEIN RAD51 HOMOLOG 4"/>
    <property type="match status" value="1"/>
</dbReference>
<proteinExistence type="predicted"/>
<sequence length="474" mass="51691">MAEPVLASALIGDAELECIVDGVFDQTAGTRGRPEKEKEKEKERGGERVGVGVKSVDGAVAGGLRMGSVVAVSGEGGAGGQLGLAYLASTLLSVPKCTAAVIDTTGNVDVLRIYTILVSRLKRDSELFRRQQGIYSGSEKEEGKERRLSEEELAATFLDRVKIMRVFDLVGVMEAVGEVRDGLEGRGKVEATREEDKKMGEGEKKKEDDADKDEKQEGASKKEKARKTVIADSEDEDDDEDEMLFEVTDEAQQERPHQVPEPESQIDRPQPVSKPHAVKDDRRNDDASTNAKVSFILLDNLAHVLSPILKKDFVKGNVLASAFLRSLSNLTHHHSLLTILQNPASLPRELTPSRSANANSDNLFQAPPQQQHRREAAPHPSIFTSNKLIPALGNIMAPWLDTHLMVSNIPRRKADARALAKYNDGRTNSVAPGPRGVRGVEMVNVVEVLTDRRKGRTGDWGTFVEGDDGGLIDA</sequence>
<feature type="compositionally biased region" description="Basic and acidic residues" evidence="3">
    <location>
        <begin position="277"/>
        <end position="286"/>
    </location>
</feature>
<feature type="compositionally biased region" description="Polar residues" evidence="3">
    <location>
        <begin position="352"/>
        <end position="370"/>
    </location>
</feature>
<dbReference type="InterPro" id="IPR051988">
    <property type="entry name" value="HRR_RAD51_Paralog"/>
</dbReference>
<dbReference type="GO" id="GO:0000723">
    <property type="term" value="P:telomere maintenance"/>
    <property type="evidence" value="ECO:0007669"/>
    <property type="project" value="TreeGrafter"/>
</dbReference>
<reference evidence="4" key="1">
    <citation type="journal article" date="2020" name="Stud. Mycol.">
        <title>101 Dothideomycetes genomes: a test case for predicting lifestyles and emergence of pathogens.</title>
        <authorList>
            <person name="Haridas S."/>
            <person name="Albert R."/>
            <person name="Binder M."/>
            <person name="Bloem J."/>
            <person name="Labutti K."/>
            <person name="Salamov A."/>
            <person name="Andreopoulos B."/>
            <person name="Baker S."/>
            <person name="Barry K."/>
            <person name="Bills G."/>
            <person name="Bluhm B."/>
            <person name="Cannon C."/>
            <person name="Castanera R."/>
            <person name="Culley D."/>
            <person name="Daum C."/>
            <person name="Ezra D."/>
            <person name="Gonzalez J."/>
            <person name="Henrissat B."/>
            <person name="Kuo A."/>
            <person name="Liang C."/>
            <person name="Lipzen A."/>
            <person name="Lutzoni F."/>
            <person name="Magnuson J."/>
            <person name="Mondo S."/>
            <person name="Nolan M."/>
            <person name="Ohm R."/>
            <person name="Pangilinan J."/>
            <person name="Park H.-J."/>
            <person name="Ramirez L."/>
            <person name="Alfaro M."/>
            <person name="Sun H."/>
            <person name="Tritt A."/>
            <person name="Yoshinaga Y."/>
            <person name="Zwiers L.-H."/>
            <person name="Turgeon B."/>
            <person name="Goodwin S."/>
            <person name="Spatafora J."/>
            <person name="Crous P."/>
            <person name="Grigoriev I."/>
        </authorList>
    </citation>
    <scope>NUCLEOTIDE SEQUENCE</scope>
    <source>
        <strain evidence="4">CBS 122681</strain>
    </source>
</reference>